<dbReference type="OrthoDB" id="1844152at2759"/>
<dbReference type="GO" id="GO:0020037">
    <property type="term" value="F:heme binding"/>
    <property type="evidence" value="ECO:0007669"/>
    <property type="project" value="InterPro"/>
</dbReference>
<dbReference type="InterPro" id="IPR017972">
    <property type="entry name" value="Cyt_P450_CS"/>
</dbReference>
<dbReference type="InterPro" id="IPR002403">
    <property type="entry name" value="Cyt_P450_E_grp-IV"/>
</dbReference>
<evidence type="ECO:0000256" key="7">
    <source>
        <dbReference type="RuleBase" id="RU000461"/>
    </source>
</evidence>
<keyword evidence="8" id="KW-1133">Transmembrane helix</keyword>
<proteinExistence type="inferred from homology"/>
<protein>
    <recommendedName>
        <fullName evidence="11">Cytochrome P450</fullName>
    </recommendedName>
</protein>
<evidence type="ECO:0000256" key="2">
    <source>
        <dbReference type="ARBA" id="ARBA00010617"/>
    </source>
</evidence>
<feature type="binding site" description="axial binding residue" evidence="6">
    <location>
        <position position="459"/>
    </location>
    <ligand>
        <name>heme</name>
        <dbReference type="ChEBI" id="CHEBI:30413"/>
    </ligand>
    <ligandPart>
        <name>Fe</name>
        <dbReference type="ChEBI" id="CHEBI:18248"/>
    </ligandPart>
</feature>
<keyword evidence="8" id="KW-0812">Transmembrane</keyword>
<evidence type="ECO:0000256" key="4">
    <source>
        <dbReference type="ARBA" id="ARBA00023002"/>
    </source>
</evidence>
<evidence type="ECO:0000256" key="3">
    <source>
        <dbReference type="ARBA" id="ARBA00022723"/>
    </source>
</evidence>
<keyword evidence="7" id="KW-0503">Monooxygenase</keyword>
<evidence type="ECO:0000256" key="8">
    <source>
        <dbReference type="SAM" id="Phobius"/>
    </source>
</evidence>
<dbReference type="STRING" id="181874.A0A409W2F1"/>
<dbReference type="PRINTS" id="PR00465">
    <property type="entry name" value="EP450IV"/>
</dbReference>
<keyword evidence="8" id="KW-0472">Membrane</keyword>
<comment type="similarity">
    <text evidence="2 7">Belongs to the cytochrome P450 family.</text>
</comment>
<keyword evidence="4 7" id="KW-0560">Oxidoreductase</keyword>
<evidence type="ECO:0000256" key="1">
    <source>
        <dbReference type="ARBA" id="ARBA00001971"/>
    </source>
</evidence>
<dbReference type="GO" id="GO:0016705">
    <property type="term" value="F:oxidoreductase activity, acting on paired donors, with incorporation or reduction of molecular oxygen"/>
    <property type="evidence" value="ECO:0007669"/>
    <property type="project" value="InterPro"/>
</dbReference>
<feature type="transmembrane region" description="Helical" evidence="8">
    <location>
        <begin position="12"/>
        <end position="33"/>
    </location>
</feature>
<dbReference type="EMBL" id="NHTK01005858">
    <property type="protein sequence ID" value="PPQ72663.1"/>
    <property type="molecule type" value="Genomic_DNA"/>
</dbReference>
<dbReference type="GO" id="GO:0005506">
    <property type="term" value="F:iron ion binding"/>
    <property type="evidence" value="ECO:0007669"/>
    <property type="project" value="InterPro"/>
</dbReference>
<evidence type="ECO:0008006" key="11">
    <source>
        <dbReference type="Google" id="ProtNLM"/>
    </source>
</evidence>
<keyword evidence="3 6" id="KW-0479">Metal-binding</keyword>
<dbReference type="Gene3D" id="1.10.630.10">
    <property type="entry name" value="Cytochrome P450"/>
    <property type="match status" value="1"/>
</dbReference>
<evidence type="ECO:0000313" key="9">
    <source>
        <dbReference type="EMBL" id="PPQ72663.1"/>
    </source>
</evidence>
<evidence type="ECO:0000313" key="10">
    <source>
        <dbReference type="Proteomes" id="UP000284842"/>
    </source>
</evidence>
<dbReference type="AlphaFoldDB" id="A0A409W2F1"/>
<reference evidence="9 10" key="1">
    <citation type="journal article" date="2018" name="Evol. Lett.">
        <title>Horizontal gene cluster transfer increased hallucinogenic mushroom diversity.</title>
        <authorList>
            <person name="Reynolds H.T."/>
            <person name="Vijayakumar V."/>
            <person name="Gluck-Thaler E."/>
            <person name="Korotkin H.B."/>
            <person name="Matheny P.B."/>
            <person name="Slot J.C."/>
        </authorList>
    </citation>
    <scope>NUCLEOTIDE SEQUENCE [LARGE SCALE GENOMIC DNA]</scope>
    <source>
        <strain evidence="9 10">2629</strain>
    </source>
</reference>
<comment type="caution">
    <text evidence="9">The sequence shown here is derived from an EMBL/GenBank/DDBJ whole genome shotgun (WGS) entry which is preliminary data.</text>
</comment>
<evidence type="ECO:0000256" key="5">
    <source>
        <dbReference type="ARBA" id="ARBA00023004"/>
    </source>
</evidence>
<dbReference type="PANTHER" id="PTHR46206">
    <property type="entry name" value="CYTOCHROME P450"/>
    <property type="match status" value="1"/>
</dbReference>
<dbReference type="CDD" id="cd11041">
    <property type="entry name" value="CYP503A1-like"/>
    <property type="match status" value="1"/>
</dbReference>
<comment type="cofactor">
    <cofactor evidence="1 6">
        <name>heme</name>
        <dbReference type="ChEBI" id="CHEBI:30413"/>
    </cofactor>
</comment>
<name>A0A409W2F1_9AGAR</name>
<dbReference type="GO" id="GO:0004497">
    <property type="term" value="F:monooxygenase activity"/>
    <property type="evidence" value="ECO:0007669"/>
    <property type="project" value="UniProtKB-KW"/>
</dbReference>
<organism evidence="9 10">
    <name type="scientific">Panaeolus cyanescens</name>
    <dbReference type="NCBI Taxonomy" id="181874"/>
    <lineage>
        <taxon>Eukaryota</taxon>
        <taxon>Fungi</taxon>
        <taxon>Dikarya</taxon>
        <taxon>Basidiomycota</taxon>
        <taxon>Agaricomycotina</taxon>
        <taxon>Agaricomycetes</taxon>
        <taxon>Agaricomycetidae</taxon>
        <taxon>Agaricales</taxon>
        <taxon>Agaricineae</taxon>
        <taxon>Galeropsidaceae</taxon>
        <taxon>Panaeolus</taxon>
    </lineage>
</organism>
<dbReference type="PROSITE" id="PS51257">
    <property type="entry name" value="PROKAR_LIPOPROTEIN"/>
    <property type="match status" value="1"/>
</dbReference>
<dbReference type="SUPFAM" id="SSF48264">
    <property type="entry name" value="Cytochrome P450"/>
    <property type="match status" value="1"/>
</dbReference>
<evidence type="ECO:0000256" key="6">
    <source>
        <dbReference type="PIRSR" id="PIRSR602403-1"/>
    </source>
</evidence>
<dbReference type="InterPro" id="IPR001128">
    <property type="entry name" value="Cyt_P450"/>
</dbReference>
<keyword evidence="10" id="KW-1185">Reference proteome</keyword>
<keyword evidence="6 7" id="KW-0349">Heme</keyword>
<dbReference type="InParanoid" id="A0A409W2F1"/>
<dbReference type="Pfam" id="PF00067">
    <property type="entry name" value="p450"/>
    <property type="match status" value="1"/>
</dbReference>
<dbReference type="InterPro" id="IPR036396">
    <property type="entry name" value="Cyt_P450_sf"/>
</dbReference>
<dbReference type="PROSITE" id="PS00086">
    <property type="entry name" value="CYTOCHROME_P450"/>
    <property type="match status" value="1"/>
</dbReference>
<sequence length="522" mass="59049">MHLRKVRIEDTSISYIVGVGLFLVGCCVALKYYRSEARKLSHIPSVGNQSTFFGSLNLKFEGRSTLIEGSKLHKGLFKVPERHSWVVLTGNRSLMEDIRRAPENVLSARRFFEYLLQAPYTFGSQTLRNDYHHHLIRGIFTKSIPLLITDIHVELKEAFDELIPLSEEWSPLHLSNGPAMQLVGRAINRSFVGEPLCRNLEYIASNVACATDVMKTAVLLRRLPLFLKPLVGFFVSNLPELLEKNKEFTVPIIQERRQAMQEKGSEYEGKPSDFLSWLMEIAEGNDAKDEELAVRILLLNLAASHTTSRTFVHVVYHLAANPRFQELLRTEVDEIVERDGWTKSALDDMVIVDSFIKECLRLHPGGHTAIPRIALQDFTFSNGQTIPKGTTVCASIHATHLDEEIYPDPYKFDPLRFVNMAAKEDQHDDVGGKYHGRNRYDITSTNLDALVFGYGKHACPGRFFAAAVIKLMVAHVVTHYDVKFEKEGVRPSDISCGLKLTPNPSVPVFFRKRRQGAKEVSS</sequence>
<keyword evidence="5 6" id="KW-0408">Iron</keyword>
<gene>
    <name evidence="9" type="ORF">CVT24_012641</name>
</gene>
<accession>A0A409W2F1</accession>
<dbReference type="Proteomes" id="UP000284842">
    <property type="component" value="Unassembled WGS sequence"/>
</dbReference>